<dbReference type="GeneID" id="38786370"/>
<accession>A0A401H4X5</accession>
<feature type="chain" id="PRO_5019516830" evidence="3">
    <location>
        <begin position="29"/>
        <end position="253"/>
    </location>
</feature>
<dbReference type="EMBL" id="BFAD01000016">
    <property type="protein sequence ID" value="GBE89453.1"/>
    <property type="molecule type" value="Genomic_DNA"/>
</dbReference>
<organism evidence="4 5">
    <name type="scientific">Sparassis crispa</name>
    <dbReference type="NCBI Taxonomy" id="139825"/>
    <lineage>
        <taxon>Eukaryota</taxon>
        <taxon>Fungi</taxon>
        <taxon>Dikarya</taxon>
        <taxon>Basidiomycota</taxon>
        <taxon>Agaricomycotina</taxon>
        <taxon>Agaricomycetes</taxon>
        <taxon>Polyporales</taxon>
        <taxon>Sparassidaceae</taxon>
        <taxon>Sparassis</taxon>
    </lineage>
</organism>
<evidence type="ECO:0000256" key="3">
    <source>
        <dbReference type="SAM" id="SignalP"/>
    </source>
</evidence>
<dbReference type="Proteomes" id="UP000287166">
    <property type="component" value="Unassembled WGS sequence"/>
</dbReference>
<keyword evidence="2" id="KW-0812">Transmembrane</keyword>
<evidence type="ECO:0000256" key="1">
    <source>
        <dbReference type="SAM" id="MobiDB-lite"/>
    </source>
</evidence>
<proteinExistence type="predicted"/>
<dbReference type="OrthoDB" id="3267422at2759"/>
<keyword evidence="2" id="KW-0472">Membrane</keyword>
<feature type="transmembrane region" description="Helical" evidence="2">
    <location>
        <begin position="214"/>
        <end position="235"/>
    </location>
</feature>
<protein>
    <submittedName>
        <fullName evidence="4">Uncharacterized protein</fullName>
    </submittedName>
</protein>
<gene>
    <name evidence="4" type="ORF">SCP_1601150</name>
</gene>
<name>A0A401H4X5_9APHY</name>
<dbReference type="STRING" id="139825.A0A401H4X5"/>
<keyword evidence="5" id="KW-1185">Reference proteome</keyword>
<evidence type="ECO:0000313" key="4">
    <source>
        <dbReference type="EMBL" id="GBE89453.1"/>
    </source>
</evidence>
<keyword evidence="2" id="KW-1133">Transmembrane helix</keyword>
<sequence>MRLEPLGVRHQCWLCVSMGLCWLHLVYAQVNVTLQSTNPDIIYNPPACDGTTASVSCSNSSWRIIPSSDGPDSVVTSTNGPKIGGFIPQLFMTFTGLALYIRTSSLSNATANITLFTEDPVISITTEVDSAVGLIVAVDLQPDKATTLAITFVPSSNATRLDISSFTITIPTNDTSPFPSTTLPISSSLPTFSPLPSPTPTTGSNRVSQSTGDIVAEVLGAVLGVVLGASGAFAFRYYRRRRRQEAETLSAQG</sequence>
<dbReference type="RefSeq" id="XP_027620366.1">
    <property type="nucleotide sequence ID" value="XM_027764565.1"/>
</dbReference>
<evidence type="ECO:0000256" key="2">
    <source>
        <dbReference type="SAM" id="Phobius"/>
    </source>
</evidence>
<dbReference type="AlphaFoldDB" id="A0A401H4X5"/>
<reference evidence="4 5" key="1">
    <citation type="journal article" date="2018" name="Sci. Rep.">
        <title>Genome sequence of the cauliflower mushroom Sparassis crispa (Hanabiratake) and its association with beneficial usage.</title>
        <authorList>
            <person name="Kiyama R."/>
            <person name="Furutani Y."/>
            <person name="Kawaguchi K."/>
            <person name="Nakanishi T."/>
        </authorList>
    </citation>
    <scope>NUCLEOTIDE SEQUENCE [LARGE SCALE GENOMIC DNA]</scope>
</reference>
<keyword evidence="3" id="KW-0732">Signal</keyword>
<feature type="signal peptide" evidence="3">
    <location>
        <begin position="1"/>
        <end position="28"/>
    </location>
</feature>
<feature type="region of interest" description="Disordered" evidence="1">
    <location>
        <begin position="189"/>
        <end position="208"/>
    </location>
</feature>
<evidence type="ECO:0000313" key="5">
    <source>
        <dbReference type="Proteomes" id="UP000287166"/>
    </source>
</evidence>
<comment type="caution">
    <text evidence="4">The sequence shown here is derived from an EMBL/GenBank/DDBJ whole genome shotgun (WGS) entry which is preliminary data.</text>
</comment>
<dbReference type="InParanoid" id="A0A401H4X5"/>